<dbReference type="PANTHER" id="PTHR43425">
    <property type="entry name" value="OXYGEN-INSENSITIVE NADPH NITROREDUCTASE"/>
    <property type="match status" value="1"/>
</dbReference>
<dbReference type="InterPro" id="IPR016446">
    <property type="entry name" value="Flavin_OxRdtase_Frp"/>
</dbReference>
<proteinExistence type="inferred from homology"/>
<dbReference type="CDD" id="cd02146">
    <property type="entry name" value="NfsA-like"/>
    <property type="match status" value="1"/>
</dbReference>
<evidence type="ECO:0000256" key="5">
    <source>
        <dbReference type="PIRNR" id="PIRNR005426"/>
    </source>
</evidence>
<evidence type="ECO:0000256" key="3">
    <source>
        <dbReference type="ARBA" id="ARBA00022643"/>
    </source>
</evidence>
<evidence type="ECO:0000256" key="4">
    <source>
        <dbReference type="ARBA" id="ARBA00023002"/>
    </source>
</evidence>
<name>A0A0H4QGZ2_9LACO</name>
<evidence type="ECO:0000313" key="7">
    <source>
        <dbReference type="EMBL" id="AKP66286.1"/>
    </source>
</evidence>
<keyword evidence="5" id="KW-0521">NADP</keyword>
<dbReference type="RefSeq" id="WP_048702561.1">
    <property type="nucleotide sequence ID" value="NZ_CP012034.1"/>
</dbReference>
<dbReference type="Gene3D" id="3.40.109.10">
    <property type="entry name" value="NADH Oxidase"/>
    <property type="match status" value="1"/>
</dbReference>
<evidence type="ECO:0000256" key="2">
    <source>
        <dbReference type="ARBA" id="ARBA00022630"/>
    </source>
</evidence>
<dbReference type="Pfam" id="PF00881">
    <property type="entry name" value="Nitroreductase"/>
    <property type="match status" value="1"/>
</dbReference>
<dbReference type="STRING" id="1007676.ABM34_01120"/>
<comment type="similarity">
    <text evidence="1 5">Belongs to the flavin oxidoreductase frp family.</text>
</comment>
<reference evidence="8" key="1">
    <citation type="submission" date="2015-07" db="EMBL/GenBank/DDBJ databases">
        <title>Lactobacillus ginsenosidimutans/EMML 3141/ whole genome sequencing.</title>
        <authorList>
            <person name="Kim M.K."/>
            <person name="Im W.-T."/>
            <person name="Srinivasan S."/>
            <person name="Lee J.-J."/>
        </authorList>
    </citation>
    <scope>NUCLEOTIDE SEQUENCE [LARGE SCALE GENOMIC DNA]</scope>
    <source>
        <strain evidence="8">EMML 3041</strain>
    </source>
</reference>
<keyword evidence="4 5" id="KW-0560">Oxidoreductase</keyword>
<accession>A0A0H4QGZ2</accession>
<dbReference type="InterPro" id="IPR000415">
    <property type="entry name" value="Nitroreductase-like"/>
</dbReference>
<evidence type="ECO:0000256" key="1">
    <source>
        <dbReference type="ARBA" id="ARBA00008366"/>
    </source>
</evidence>
<keyword evidence="2 5" id="KW-0285">Flavoprotein</keyword>
<gene>
    <name evidence="7" type="ORF">ABM34_01120</name>
</gene>
<organism evidence="7 8">
    <name type="scientific">Companilactobacillus ginsenosidimutans</name>
    <dbReference type="NCBI Taxonomy" id="1007676"/>
    <lineage>
        <taxon>Bacteria</taxon>
        <taxon>Bacillati</taxon>
        <taxon>Bacillota</taxon>
        <taxon>Bacilli</taxon>
        <taxon>Lactobacillales</taxon>
        <taxon>Lactobacillaceae</taxon>
        <taxon>Companilactobacillus</taxon>
    </lineage>
</organism>
<dbReference type="PANTHER" id="PTHR43425:SF3">
    <property type="entry name" value="NADPH-DEPENDENT OXIDOREDUCTASE"/>
    <property type="match status" value="1"/>
</dbReference>
<keyword evidence="8" id="KW-1185">Reference proteome</keyword>
<keyword evidence="3 5" id="KW-0288">FMN</keyword>
<evidence type="ECO:0000259" key="6">
    <source>
        <dbReference type="Pfam" id="PF00881"/>
    </source>
</evidence>
<sequence length="245" mass="27419">MNTTIHNMEQHVSVRDFKDQALSSDTKQQLLRAAQSGSSSNFVQAFSIIEVSDKEIKNEIADITNSAAYVKKTGVFYVFVADLYRQSIMLQNAGKSLKGIENMEALTVATVDATIAGEDMAVAAESMDLGICYIGGVRNDVARIAELLNLPKYTFPVFGMTIGIPNHKNQVKPRMPLENQVSVNKYDVHKFADIEGYDKQIEEYYANRDSNAQAANWTSKNVNFFEEVRRPEVGEFLKRQGFALK</sequence>
<dbReference type="EMBL" id="CP012034">
    <property type="protein sequence ID" value="AKP66286.1"/>
    <property type="molecule type" value="Genomic_DNA"/>
</dbReference>
<dbReference type="InterPro" id="IPR029479">
    <property type="entry name" value="Nitroreductase"/>
</dbReference>
<dbReference type="KEGG" id="lgn:ABM34_01120"/>
<dbReference type="Proteomes" id="UP000036106">
    <property type="component" value="Chromosome"/>
</dbReference>
<dbReference type="PATRIC" id="fig|1007676.4.peg.235"/>
<dbReference type="OrthoDB" id="9775805at2"/>
<dbReference type="AlphaFoldDB" id="A0A0H4QGZ2"/>
<evidence type="ECO:0000313" key="8">
    <source>
        <dbReference type="Proteomes" id="UP000036106"/>
    </source>
</evidence>
<protein>
    <submittedName>
        <fullName evidence="7">NADPH-flavin oxidoreductase</fullName>
    </submittedName>
</protein>
<dbReference type="GO" id="GO:0016491">
    <property type="term" value="F:oxidoreductase activity"/>
    <property type="evidence" value="ECO:0007669"/>
    <property type="project" value="UniProtKB-UniRule"/>
</dbReference>
<dbReference type="SUPFAM" id="SSF55469">
    <property type="entry name" value="FMN-dependent nitroreductase-like"/>
    <property type="match status" value="1"/>
</dbReference>
<feature type="domain" description="Nitroreductase" evidence="6">
    <location>
        <begin position="10"/>
        <end position="163"/>
    </location>
</feature>
<dbReference type="PIRSF" id="PIRSF005426">
    <property type="entry name" value="Frp"/>
    <property type="match status" value="1"/>
</dbReference>